<evidence type="ECO:0000256" key="1">
    <source>
        <dbReference type="SAM" id="Phobius"/>
    </source>
</evidence>
<keyword evidence="1" id="KW-0472">Membrane</keyword>
<protein>
    <submittedName>
        <fullName evidence="2">Uncharacterized protein</fullName>
    </submittedName>
</protein>
<accession>A0A5J6Z5P5</accession>
<evidence type="ECO:0000313" key="2">
    <source>
        <dbReference type="EMBL" id="QFQ02356.1"/>
    </source>
</evidence>
<dbReference type="KEGG" id="cuo:CUROG_04925"/>
<evidence type="ECO:0000313" key="3">
    <source>
        <dbReference type="Proteomes" id="UP000326711"/>
    </source>
</evidence>
<dbReference type="InterPro" id="IPR046498">
    <property type="entry name" value="Rv1476-like"/>
</dbReference>
<proteinExistence type="predicted"/>
<dbReference type="AlphaFoldDB" id="A0A5J6Z5P5"/>
<dbReference type="RefSeq" id="WP_151902728.1">
    <property type="nucleotide sequence ID" value="NZ_CP045032.1"/>
</dbReference>
<dbReference type="Proteomes" id="UP000326711">
    <property type="component" value="Chromosome"/>
</dbReference>
<organism evidence="2 3">
    <name type="scientific">Corynebacterium urogenitale</name>
    <dbReference type="NCBI Taxonomy" id="2487892"/>
    <lineage>
        <taxon>Bacteria</taxon>
        <taxon>Bacillati</taxon>
        <taxon>Actinomycetota</taxon>
        <taxon>Actinomycetes</taxon>
        <taxon>Mycobacteriales</taxon>
        <taxon>Corynebacteriaceae</taxon>
        <taxon>Corynebacterium</taxon>
    </lineage>
</organism>
<dbReference type="OrthoDB" id="4412029at2"/>
<dbReference type="EMBL" id="CP045032">
    <property type="protein sequence ID" value="QFQ02356.1"/>
    <property type="molecule type" value="Genomic_DNA"/>
</dbReference>
<sequence>MIPVDINVQSIAGELKNSNLTIAPEILVSYGEHKEGMVQHYEDILNGNSTPGIADNLGIAKIAVLNKRGATSSDMRDVAQALKNETGANTVIVQSHGPAGIVSDTLSRSQIEQKQSLINYKVDPTAAETYINSLEGTETDFTGINALVLTAAIGSVAIAATFSRRSLTRGR</sequence>
<feature type="transmembrane region" description="Helical" evidence="1">
    <location>
        <begin position="141"/>
        <end position="162"/>
    </location>
</feature>
<keyword evidence="3" id="KW-1185">Reference proteome</keyword>
<name>A0A5J6Z5P5_9CORY</name>
<dbReference type="Pfam" id="PF20381">
    <property type="entry name" value="Rv1476"/>
    <property type="match status" value="1"/>
</dbReference>
<keyword evidence="1" id="KW-1133">Transmembrane helix</keyword>
<keyword evidence="1" id="KW-0812">Transmembrane</keyword>
<reference evidence="3" key="1">
    <citation type="submission" date="2019-10" db="EMBL/GenBank/DDBJ databases">
        <title>Complete genome sequence of Corynebacterium urogenitalis DSM 108747, isolated from the genital tract of a cow.</title>
        <authorList>
            <person name="Ruckert C."/>
            <person name="Ballas P."/>
            <person name="Wagener K."/>
            <person name="Drillich M."/>
            <person name="Kaempfer P."/>
            <person name="Busse H.-J."/>
            <person name="Ehling-Schulz M."/>
        </authorList>
    </citation>
    <scope>NUCLEOTIDE SEQUENCE [LARGE SCALE GENOMIC DNA]</scope>
    <source>
        <strain evidence="3">LMM 1652</strain>
    </source>
</reference>
<gene>
    <name evidence="2" type="ORF">CUROG_04925</name>
</gene>